<feature type="domain" description="GGDEF" evidence="5">
    <location>
        <begin position="181"/>
        <end position="318"/>
    </location>
</feature>
<name>A0ABV6IJN6_9BURK</name>
<dbReference type="SMART" id="SM00448">
    <property type="entry name" value="REC"/>
    <property type="match status" value="1"/>
</dbReference>
<dbReference type="RefSeq" id="WP_390213850.1">
    <property type="nucleotide sequence ID" value="NZ_JBHLXJ010000016.1"/>
</dbReference>
<keyword evidence="7" id="KW-1185">Reference proteome</keyword>
<dbReference type="InterPro" id="IPR011006">
    <property type="entry name" value="CheY-like_superfamily"/>
</dbReference>
<dbReference type="Gene3D" id="3.30.70.270">
    <property type="match status" value="1"/>
</dbReference>
<comment type="caution">
    <text evidence="6">The sequence shown here is derived from an EMBL/GenBank/DDBJ whole genome shotgun (WGS) entry which is preliminary data.</text>
</comment>
<dbReference type="InterPro" id="IPR029787">
    <property type="entry name" value="Nucleotide_cyclase"/>
</dbReference>
<dbReference type="EMBL" id="JBHLXJ010000016">
    <property type="protein sequence ID" value="MFC0351236.1"/>
    <property type="molecule type" value="Genomic_DNA"/>
</dbReference>
<evidence type="ECO:0000313" key="7">
    <source>
        <dbReference type="Proteomes" id="UP001589844"/>
    </source>
</evidence>
<evidence type="ECO:0000256" key="2">
    <source>
        <dbReference type="ARBA" id="ARBA00034247"/>
    </source>
</evidence>
<accession>A0ABV6IJN6</accession>
<evidence type="ECO:0000313" key="6">
    <source>
        <dbReference type="EMBL" id="MFC0351236.1"/>
    </source>
</evidence>
<comment type="catalytic activity">
    <reaction evidence="2">
        <text>2 GTP = 3',3'-c-di-GMP + 2 diphosphate</text>
        <dbReference type="Rhea" id="RHEA:24898"/>
        <dbReference type="ChEBI" id="CHEBI:33019"/>
        <dbReference type="ChEBI" id="CHEBI:37565"/>
        <dbReference type="ChEBI" id="CHEBI:58805"/>
        <dbReference type="EC" id="2.7.7.65"/>
    </reaction>
</comment>
<dbReference type="InterPro" id="IPR050469">
    <property type="entry name" value="Diguanylate_Cyclase"/>
</dbReference>
<dbReference type="Pfam" id="PF00990">
    <property type="entry name" value="GGDEF"/>
    <property type="match status" value="1"/>
</dbReference>
<dbReference type="SUPFAM" id="SSF55073">
    <property type="entry name" value="Nucleotide cyclase"/>
    <property type="match status" value="1"/>
</dbReference>
<dbReference type="EC" id="2.7.7.65" evidence="1"/>
<organism evidence="6 7">
    <name type="scientific">Undibacterium danionis</name>
    <dbReference type="NCBI Taxonomy" id="1812100"/>
    <lineage>
        <taxon>Bacteria</taxon>
        <taxon>Pseudomonadati</taxon>
        <taxon>Pseudomonadota</taxon>
        <taxon>Betaproteobacteria</taxon>
        <taxon>Burkholderiales</taxon>
        <taxon>Oxalobacteraceae</taxon>
        <taxon>Undibacterium</taxon>
    </lineage>
</organism>
<evidence type="ECO:0000259" key="5">
    <source>
        <dbReference type="PROSITE" id="PS50887"/>
    </source>
</evidence>
<dbReference type="CDD" id="cd01949">
    <property type="entry name" value="GGDEF"/>
    <property type="match status" value="1"/>
</dbReference>
<keyword evidence="3" id="KW-0597">Phosphoprotein</keyword>
<protein>
    <recommendedName>
        <fullName evidence="1">diguanylate cyclase</fullName>
        <ecNumber evidence="1">2.7.7.65</ecNumber>
    </recommendedName>
</protein>
<dbReference type="PANTHER" id="PTHR45138">
    <property type="entry name" value="REGULATORY COMPONENTS OF SENSORY TRANSDUCTION SYSTEM"/>
    <property type="match status" value="1"/>
</dbReference>
<dbReference type="InterPro" id="IPR043128">
    <property type="entry name" value="Rev_trsase/Diguanyl_cyclase"/>
</dbReference>
<dbReference type="PROSITE" id="PS50887">
    <property type="entry name" value="GGDEF"/>
    <property type="match status" value="1"/>
</dbReference>
<evidence type="ECO:0000259" key="4">
    <source>
        <dbReference type="PROSITE" id="PS50110"/>
    </source>
</evidence>
<evidence type="ECO:0000256" key="3">
    <source>
        <dbReference type="PROSITE-ProRule" id="PRU00169"/>
    </source>
</evidence>
<evidence type="ECO:0000256" key="1">
    <source>
        <dbReference type="ARBA" id="ARBA00012528"/>
    </source>
</evidence>
<dbReference type="GO" id="GO:0052621">
    <property type="term" value="F:diguanylate cyclase activity"/>
    <property type="evidence" value="ECO:0007669"/>
    <property type="project" value="UniProtKB-EC"/>
</dbReference>
<sequence length="320" mass="35518">MASNIIQAATSHDALFPVQTRPRLLVVDDQPANIQVLYQILSSDYQVFMATSGAQALALCAARQPDLVLLDLIMPDMDGYQVCQRLKEDAVTRDIPVIFITAQTDESAEEMGFDLGAVDFISKPINPRIVKARVKTHLMLKAQSDLLRSWAYLDGLTGVHNRRFFDERVNAEMGRAIRNQTPLSLVMLDVDFFKRFNDHYGHQAGDDCLRRVAATLKNSLMRGGDHVARYGGEEFVCLLPDTDFAGAMRLAEAIRQEISGLQIEHAQSSVAPYVTVSLGIGCKPAHLHASAMSLISLADTQLYKAKEHGRHRYYGAELEA</sequence>
<reference evidence="6 7" key="1">
    <citation type="submission" date="2024-09" db="EMBL/GenBank/DDBJ databases">
        <authorList>
            <person name="Sun Q."/>
            <person name="Mori K."/>
        </authorList>
    </citation>
    <scope>NUCLEOTIDE SEQUENCE [LARGE SCALE GENOMIC DNA]</scope>
    <source>
        <strain evidence="6 7">CCM 8677</strain>
    </source>
</reference>
<feature type="modified residue" description="4-aspartylphosphate" evidence="3">
    <location>
        <position position="71"/>
    </location>
</feature>
<feature type="domain" description="Response regulatory" evidence="4">
    <location>
        <begin position="23"/>
        <end position="138"/>
    </location>
</feature>
<dbReference type="NCBIfam" id="TIGR00254">
    <property type="entry name" value="GGDEF"/>
    <property type="match status" value="1"/>
</dbReference>
<dbReference type="InterPro" id="IPR000160">
    <property type="entry name" value="GGDEF_dom"/>
</dbReference>
<dbReference type="Proteomes" id="UP001589844">
    <property type="component" value="Unassembled WGS sequence"/>
</dbReference>
<dbReference type="SUPFAM" id="SSF52172">
    <property type="entry name" value="CheY-like"/>
    <property type="match status" value="1"/>
</dbReference>
<dbReference type="Pfam" id="PF00072">
    <property type="entry name" value="Response_reg"/>
    <property type="match status" value="1"/>
</dbReference>
<dbReference type="PANTHER" id="PTHR45138:SF9">
    <property type="entry name" value="DIGUANYLATE CYCLASE DGCM-RELATED"/>
    <property type="match status" value="1"/>
</dbReference>
<dbReference type="PROSITE" id="PS50110">
    <property type="entry name" value="RESPONSE_REGULATORY"/>
    <property type="match status" value="1"/>
</dbReference>
<dbReference type="Gene3D" id="3.40.50.2300">
    <property type="match status" value="1"/>
</dbReference>
<proteinExistence type="predicted"/>
<gene>
    <name evidence="6" type="ORF">ACFFJH_15560</name>
</gene>
<dbReference type="SMART" id="SM00267">
    <property type="entry name" value="GGDEF"/>
    <property type="match status" value="1"/>
</dbReference>
<dbReference type="InterPro" id="IPR001789">
    <property type="entry name" value="Sig_transdc_resp-reg_receiver"/>
</dbReference>
<keyword evidence="6" id="KW-0808">Transferase</keyword>
<keyword evidence="6" id="KW-0548">Nucleotidyltransferase</keyword>